<evidence type="ECO:0000256" key="1">
    <source>
        <dbReference type="SAM" id="MobiDB-lite"/>
    </source>
</evidence>
<dbReference type="CDD" id="cd22744">
    <property type="entry name" value="OTU"/>
    <property type="match status" value="1"/>
</dbReference>
<reference evidence="2 3" key="1">
    <citation type="journal article" date="2015" name="J. Virol.">
        <title>The genome of the nucleopolyhedrosis-causing virus from Tipula oleracea sheds new light on the Nudiviridae family.</title>
        <authorList>
            <person name="Bezier A."/>
            <person name="Theze J."/>
            <person name="Gavory F."/>
            <person name="Gaillard J."/>
            <person name="Poulain J."/>
            <person name="Drezen J.M."/>
            <person name="Herniou E.A."/>
        </authorList>
    </citation>
    <scope>NUCLEOTIDE SEQUENCE [LARGE SCALE GENOMIC DNA]</scope>
    <source>
        <strain evidence="2">35</strain>
    </source>
</reference>
<gene>
    <name evidence="2" type="ORF">TONV_108</name>
</gene>
<dbReference type="EMBL" id="KM610234">
    <property type="protein sequence ID" value="AJD20168.1"/>
    <property type="molecule type" value="Genomic_DNA"/>
</dbReference>
<keyword evidence="3" id="KW-1185">Reference proteome</keyword>
<feature type="compositionally biased region" description="Acidic residues" evidence="1">
    <location>
        <begin position="215"/>
        <end position="228"/>
    </location>
</feature>
<dbReference type="KEGG" id="vg:22921822"/>
<protein>
    <recommendedName>
        <fullName evidence="4">OTU domain-containing protein</fullName>
    </recommendedName>
</protein>
<dbReference type="GeneID" id="22921822"/>
<organism evidence="2 3">
    <name type="scientific">Tipula oleracea nudivirus</name>
    <dbReference type="NCBI Taxonomy" id="1546257"/>
    <lineage>
        <taxon>Viruses</taxon>
        <taxon>Viruses incertae sedis</taxon>
        <taxon>Naldaviricetes</taxon>
        <taxon>Lefavirales</taxon>
        <taxon>Nudiviridae</taxon>
        <taxon>Deltanudivirus</taxon>
        <taxon>Deltanudivirus tipoleraceae</taxon>
    </lineage>
</organism>
<evidence type="ECO:0000313" key="3">
    <source>
        <dbReference type="Proteomes" id="UP000201058"/>
    </source>
</evidence>
<evidence type="ECO:0000313" key="2">
    <source>
        <dbReference type="EMBL" id="AJD20168.1"/>
    </source>
</evidence>
<sequence length="704" mass="81163">MSYVLIDCDGHVKEITDQLSEDEVKKYKSTYNYIIYNQNYENISTLDIINKNFLVLKKLSSIIPQPRDITTARTIPTTTSVTPTARTIPTSTTIPTARTIPTSTTIPTARTTLTTPTLLTPTTTPTVSNIPTTTLPVIPISTTAADIIYEMSKTPPSPISPISEDVEMTISTTETETPMEVEFQEPQEPTIIDTSQQLQSKLLSKFGSTLPPLQEESEPVESESEESGSEEKDFPQTTTPITVIPFTSQAVTSTTPSQIISQERQKRLREPLSPPIKKPKIERVEKKSEEYGRIIDYFLQKNNSYNKKKNEPTPPYTIFNLFNYDKDIIIDQQSHREKNVSIDITLINPYMLTKPKGVDDFYVLNNDIYLNAKYYNKSIPDKIKNNIEKIMKIKDNNTDENDMFKNILSKLEIEHWRDSEGDGFCLFHSVSLAYALNVSGYHYRNSMLYDFYREKLKKSNKYNEPIDFVQLINDLKCRTFEVGLLTPICEKERINIILLSVKAQKPLIYIPESGIKPLTIVIGHIGNHFIYYDKIFNNGNVIDQKFNISKFDKIPNEFLENKLIFWYIINILHLIRVVVDKYNIGIEFIPLIKLASVHNTKNEKININTNDLSLLQDQLTIYNPFSSMYNRRDVYEPMRYAVVFPGVNNLVITRLNKIQCEFIDMIIKKEKINMVIKKINEINIELKKEHETIYTNILEFIIIT</sequence>
<name>A0A0B4VGU5_9VIRU</name>
<evidence type="ECO:0008006" key="4">
    <source>
        <dbReference type="Google" id="ProtNLM"/>
    </source>
</evidence>
<feature type="region of interest" description="Disordered" evidence="1">
    <location>
        <begin position="209"/>
        <end position="238"/>
    </location>
</feature>
<proteinExistence type="predicted"/>
<accession>A0A0B4VGU5</accession>
<dbReference type="RefSeq" id="YP_009116755.1">
    <property type="nucleotide sequence ID" value="NC_026242.1"/>
</dbReference>
<dbReference type="Proteomes" id="UP000201058">
    <property type="component" value="Segment"/>
</dbReference>